<gene>
    <name evidence="5" type="ORF">US05_C0009G0014</name>
</gene>
<evidence type="ECO:0000256" key="1">
    <source>
        <dbReference type="ARBA" id="ARBA00022603"/>
    </source>
</evidence>
<evidence type="ECO:0000256" key="3">
    <source>
        <dbReference type="ARBA" id="ARBA00022691"/>
    </source>
</evidence>
<protein>
    <submittedName>
        <fullName evidence="5">Modification methylase protein</fullName>
    </submittedName>
</protein>
<evidence type="ECO:0000259" key="4">
    <source>
        <dbReference type="Pfam" id="PF01555"/>
    </source>
</evidence>
<comment type="caution">
    <text evidence="5">The sequence shown here is derived from an EMBL/GenBank/DDBJ whole genome shotgun (WGS) entry which is preliminary data.</text>
</comment>
<dbReference type="Gene3D" id="3.90.1530.10">
    <property type="entry name" value="Conserved hypothetical protein from pyrococcus furiosus pfu- 392566-001, ParB domain"/>
    <property type="match status" value="1"/>
</dbReference>
<dbReference type="InterPro" id="IPR002941">
    <property type="entry name" value="DNA_methylase_N4/N6"/>
</dbReference>
<dbReference type="GO" id="GO:0008170">
    <property type="term" value="F:N-methyltransferase activity"/>
    <property type="evidence" value="ECO:0007669"/>
    <property type="project" value="InterPro"/>
</dbReference>
<dbReference type="Proteomes" id="UP000034606">
    <property type="component" value="Unassembled WGS sequence"/>
</dbReference>
<dbReference type="EMBL" id="LBRM01000009">
    <property type="protein sequence ID" value="KKP97997.1"/>
    <property type="molecule type" value="Genomic_DNA"/>
</dbReference>
<dbReference type="GO" id="GO:0032259">
    <property type="term" value="P:methylation"/>
    <property type="evidence" value="ECO:0007669"/>
    <property type="project" value="UniProtKB-KW"/>
</dbReference>
<evidence type="ECO:0000256" key="2">
    <source>
        <dbReference type="ARBA" id="ARBA00022679"/>
    </source>
</evidence>
<dbReference type="InterPro" id="IPR036086">
    <property type="entry name" value="ParB/Sulfiredoxin_sf"/>
</dbReference>
<dbReference type="Gene3D" id="3.40.50.150">
    <property type="entry name" value="Vaccinia Virus protein VP39"/>
    <property type="match status" value="1"/>
</dbReference>
<proteinExistence type="predicted"/>
<dbReference type="AlphaFoldDB" id="A0A0G0H218"/>
<feature type="domain" description="DNA methylase N-4/N-6" evidence="4">
    <location>
        <begin position="203"/>
        <end position="422"/>
    </location>
</feature>
<dbReference type="InterPro" id="IPR015840">
    <property type="entry name" value="DNA_MeTrfase_ParB"/>
</dbReference>
<keyword evidence="2" id="KW-0808">Transferase</keyword>
<name>A0A0G0H218_9BACT</name>
<evidence type="ECO:0000313" key="5">
    <source>
        <dbReference type="EMBL" id="KKP97997.1"/>
    </source>
</evidence>
<organism evidence="5 6">
    <name type="scientific">Candidatus Nomurabacteria bacterium GW2011_GWA1_36_15</name>
    <dbReference type="NCBI Taxonomy" id="1618728"/>
    <lineage>
        <taxon>Bacteria</taxon>
        <taxon>Candidatus Nomuraibacteriota</taxon>
    </lineage>
</organism>
<keyword evidence="1 5" id="KW-0489">Methyltransferase</keyword>
<dbReference type="InterPro" id="IPR029063">
    <property type="entry name" value="SAM-dependent_MTases_sf"/>
</dbReference>
<dbReference type="Pfam" id="PF01555">
    <property type="entry name" value="N6_N4_Mtase"/>
    <property type="match status" value="1"/>
</dbReference>
<evidence type="ECO:0000313" key="6">
    <source>
        <dbReference type="Proteomes" id="UP000034606"/>
    </source>
</evidence>
<accession>A0A0G0H218</accession>
<dbReference type="PIRSF" id="PIRSF036758">
    <property type="entry name" value="Aden_M_ParB"/>
    <property type="match status" value="1"/>
</dbReference>
<dbReference type="PRINTS" id="PR00506">
    <property type="entry name" value="D21N6MTFRASE"/>
</dbReference>
<dbReference type="SUPFAM" id="SSF110849">
    <property type="entry name" value="ParB/Sulfiredoxin"/>
    <property type="match status" value="1"/>
</dbReference>
<keyword evidence="3" id="KW-0949">S-adenosyl-L-methionine</keyword>
<reference evidence="5 6" key="1">
    <citation type="journal article" date="2015" name="Nature">
        <title>rRNA introns, odd ribosomes, and small enigmatic genomes across a large radiation of phyla.</title>
        <authorList>
            <person name="Brown C.T."/>
            <person name="Hug L.A."/>
            <person name="Thomas B.C."/>
            <person name="Sharon I."/>
            <person name="Castelle C.J."/>
            <person name="Singh A."/>
            <person name="Wilkins M.J."/>
            <person name="Williams K.H."/>
            <person name="Banfield J.F."/>
        </authorList>
    </citation>
    <scope>NUCLEOTIDE SEQUENCE [LARGE SCALE GENOMIC DNA]</scope>
</reference>
<dbReference type="GO" id="GO:0003677">
    <property type="term" value="F:DNA binding"/>
    <property type="evidence" value="ECO:0007669"/>
    <property type="project" value="InterPro"/>
</dbReference>
<dbReference type="InterPro" id="IPR002295">
    <property type="entry name" value="N4/N6-MTase_EcoPI_Mod-like"/>
</dbReference>
<dbReference type="SUPFAM" id="SSF53335">
    <property type="entry name" value="S-adenosyl-L-methionine-dependent methyltransferases"/>
    <property type="match status" value="1"/>
</dbReference>
<sequence>MITITVFYFANKFMSKKLYWKTEKRRVNDLLPYEKNPRQITETQMEDLKRSFQKFNIVELPAINLDGKIVAGHMRIKALQLLGRGEEEIEVRLPNRKLTEAEFKQYMLTSNRSGGSWDWNLLEANFDIDLLLESGFDSGDLTNIFDDNLEITDDNFDETKELEKIKVTDIKPGDMFSLGRHRLICGNALYPFIVKKLMGNKKIDTIDIDPPFNISLDYDKGVGGKAKYGGKTNDKKTDDEYRIFLKTLMENALSVSKENAHVFFWCDERYTWLIQELYRELGLDSKRVCIWVKDNASPTPNVAFNKVTEFCVYGTIGKPYLSPKVTNVNEIMNKEMTTGNRLTEDILDQLNIWLVKRLPGSEYEHPTQKPPTLHEKALRRCTRPGDIVLDLTAGSGSILSACEQLKRTAYLCDCEPIFCQLIINRFKQISNEKITKLN</sequence>